<dbReference type="InterPro" id="IPR021377">
    <property type="entry name" value="DUF3006"/>
</dbReference>
<organism evidence="1 2">
    <name type="scientific">candidate division WS5 bacterium</name>
    <dbReference type="NCBI Taxonomy" id="2093353"/>
    <lineage>
        <taxon>Bacteria</taxon>
        <taxon>candidate division WS5</taxon>
    </lineage>
</organism>
<protein>
    <submittedName>
        <fullName evidence="1">DUF3006 domain-containing protein</fullName>
    </submittedName>
</protein>
<comment type="caution">
    <text evidence="1">The sequence shown here is derived from an EMBL/GenBank/DDBJ whole genome shotgun (WGS) entry which is preliminary data.</text>
</comment>
<name>A0A419DGR5_9BACT</name>
<dbReference type="EMBL" id="QZJW01000002">
    <property type="protein sequence ID" value="RJO62295.1"/>
    <property type="molecule type" value="Genomic_DNA"/>
</dbReference>
<evidence type="ECO:0000313" key="2">
    <source>
        <dbReference type="Proteomes" id="UP000285655"/>
    </source>
</evidence>
<gene>
    <name evidence="1" type="ORF">C4544_00415</name>
</gene>
<dbReference type="AlphaFoldDB" id="A0A419DGR5"/>
<sequence>MKKTKAVIDRLEGDFAVILADSELLNIPKRMLPEGSKEGDVVYITITGEREEAKAQENLAKDLLNEVLREE</sequence>
<reference evidence="1 2" key="1">
    <citation type="journal article" date="2017" name="ISME J.">
        <title>Energy and carbon metabolisms in a deep terrestrial subsurface fluid microbial community.</title>
        <authorList>
            <person name="Momper L."/>
            <person name="Jungbluth S.P."/>
            <person name="Lee M.D."/>
            <person name="Amend J.P."/>
        </authorList>
    </citation>
    <scope>NUCLEOTIDE SEQUENCE [LARGE SCALE GENOMIC DNA]</scope>
    <source>
        <strain evidence="1">SURF_29</strain>
    </source>
</reference>
<proteinExistence type="predicted"/>
<dbReference type="Pfam" id="PF11213">
    <property type="entry name" value="DUF3006"/>
    <property type="match status" value="1"/>
</dbReference>
<accession>A0A419DGR5</accession>
<evidence type="ECO:0000313" key="1">
    <source>
        <dbReference type="EMBL" id="RJO62295.1"/>
    </source>
</evidence>
<dbReference type="Proteomes" id="UP000285655">
    <property type="component" value="Unassembled WGS sequence"/>
</dbReference>
<dbReference type="Gene3D" id="6.20.120.50">
    <property type="match status" value="1"/>
</dbReference>